<evidence type="ECO:0000313" key="3">
    <source>
        <dbReference type="EMBL" id="TDD47945.1"/>
    </source>
</evidence>
<dbReference type="CDD" id="cd00085">
    <property type="entry name" value="HNHc"/>
    <property type="match status" value="1"/>
</dbReference>
<feature type="domain" description="HNH nuclease" evidence="2">
    <location>
        <begin position="46"/>
        <end position="95"/>
    </location>
</feature>
<keyword evidence="3" id="KW-0378">Hydrolase</keyword>
<feature type="region of interest" description="Disordered" evidence="1">
    <location>
        <begin position="93"/>
        <end position="115"/>
    </location>
</feature>
<evidence type="ECO:0000259" key="2">
    <source>
        <dbReference type="SMART" id="SM00507"/>
    </source>
</evidence>
<dbReference type="Proteomes" id="UP000294947">
    <property type="component" value="Unassembled WGS sequence"/>
</dbReference>
<sequence>MIPCQQHHPPDAARTAAPSSPPPADKPWQQRSRHQPRGRLARRDVAFKAEHLRLEPNCRGCGRPAEQVDHILPLAKGGAMFDHANAQSLCGPCHNVKTRSENAARNRSRSRRSGG</sequence>
<organism evidence="3 4">
    <name type="scientific">Saccharopolyspora elongata</name>
    <dbReference type="NCBI Taxonomy" id="2530387"/>
    <lineage>
        <taxon>Bacteria</taxon>
        <taxon>Bacillati</taxon>
        <taxon>Actinomycetota</taxon>
        <taxon>Actinomycetes</taxon>
        <taxon>Pseudonocardiales</taxon>
        <taxon>Pseudonocardiaceae</taxon>
        <taxon>Saccharopolyspora</taxon>
    </lineage>
</organism>
<feature type="compositionally biased region" description="Basic residues" evidence="1">
    <location>
        <begin position="106"/>
        <end position="115"/>
    </location>
</feature>
<comment type="caution">
    <text evidence="3">The sequence shown here is derived from an EMBL/GenBank/DDBJ whole genome shotgun (WGS) entry which is preliminary data.</text>
</comment>
<dbReference type="GO" id="GO:0003676">
    <property type="term" value="F:nucleic acid binding"/>
    <property type="evidence" value="ECO:0007669"/>
    <property type="project" value="InterPro"/>
</dbReference>
<dbReference type="GO" id="GO:0004519">
    <property type="term" value="F:endonuclease activity"/>
    <property type="evidence" value="ECO:0007669"/>
    <property type="project" value="UniProtKB-KW"/>
</dbReference>
<feature type="region of interest" description="Disordered" evidence="1">
    <location>
        <begin position="1"/>
        <end position="42"/>
    </location>
</feature>
<dbReference type="AlphaFoldDB" id="A0A4R4YRP0"/>
<evidence type="ECO:0000313" key="4">
    <source>
        <dbReference type="Proteomes" id="UP000294947"/>
    </source>
</evidence>
<feature type="compositionally biased region" description="Basic residues" evidence="1">
    <location>
        <begin position="31"/>
        <end position="40"/>
    </location>
</feature>
<proteinExistence type="predicted"/>
<keyword evidence="3" id="KW-0540">Nuclease</keyword>
<evidence type="ECO:0000256" key="1">
    <source>
        <dbReference type="SAM" id="MobiDB-lite"/>
    </source>
</evidence>
<dbReference type="OrthoDB" id="4578716at2"/>
<keyword evidence="4" id="KW-1185">Reference proteome</keyword>
<gene>
    <name evidence="3" type="ORF">E1288_23640</name>
</gene>
<keyword evidence="3" id="KW-0255">Endonuclease</keyword>
<dbReference type="EMBL" id="SMKW01000032">
    <property type="protein sequence ID" value="TDD47945.1"/>
    <property type="molecule type" value="Genomic_DNA"/>
</dbReference>
<dbReference type="GO" id="GO:0008270">
    <property type="term" value="F:zinc ion binding"/>
    <property type="evidence" value="ECO:0007669"/>
    <property type="project" value="InterPro"/>
</dbReference>
<protein>
    <submittedName>
        <fullName evidence="3">HNH endonuclease</fullName>
    </submittedName>
</protein>
<reference evidence="3 4" key="1">
    <citation type="submission" date="2019-03" db="EMBL/GenBank/DDBJ databases">
        <title>Draft genome sequences of novel Actinobacteria.</title>
        <authorList>
            <person name="Sahin N."/>
            <person name="Ay H."/>
            <person name="Saygin H."/>
        </authorList>
    </citation>
    <scope>NUCLEOTIDE SEQUENCE [LARGE SCALE GENOMIC DNA]</scope>
    <source>
        <strain evidence="3 4">7K502</strain>
    </source>
</reference>
<dbReference type="SMART" id="SM00507">
    <property type="entry name" value="HNHc"/>
    <property type="match status" value="1"/>
</dbReference>
<name>A0A4R4YRP0_9PSEU</name>
<dbReference type="Pfam" id="PF01844">
    <property type="entry name" value="HNH"/>
    <property type="match status" value="1"/>
</dbReference>
<accession>A0A4R4YRP0</accession>
<dbReference type="InterPro" id="IPR002711">
    <property type="entry name" value="HNH"/>
</dbReference>
<dbReference type="InterPro" id="IPR003615">
    <property type="entry name" value="HNH_nuc"/>
</dbReference>
<dbReference type="Gene3D" id="1.10.30.50">
    <property type="match status" value="1"/>
</dbReference>